<keyword evidence="3 6" id="KW-0812">Transmembrane</keyword>
<comment type="subcellular location">
    <subcellularLocation>
        <location evidence="1">Membrane</location>
        <topology evidence="1">Multi-pass membrane protein</topology>
    </subcellularLocation>
</comment>
<sequence>MFLGTATTATATNVLGKSYWNVWDLYDAILDQYWGPGARAGMVFASFGMMLAVLITNAGSNSLPVGADLTGIFPRWLTIVRGQVLCAVLVPLLVPWKIIANAALFLTFLGSYTVFLMPICACMIVDYWAIRKDNFHVPSLYDNSPKSPYSYYKGWNLRMLAAWLSGVAFTIHGVARSPNPHSLPRLARTCTSSGSCYLSILPQGSERELQFEELAANEGFFDNASVGTIAGVLDGEETGGLALNTTLQRVKG</sequence>
<proteinExistence type="inferred from homology"/>
<feature type="transmembrane region" description="Helical" evidence="6">
    <location>
        <begin position="79"/>
        <end position="99"/>
    </location>
</feature>
<feature type="transmembrane region" description="Helical" evidence="6">
    <location>
        <begin position="105"/>
        <end position="130"/>
    </location>
</feature>
<dbReference type="GO" id="GO:0015205">
    <property type="term" value="F:nucleobase transmembrane transporter activity"/>
    <property type="evidence" value="ECO:0007669"/>
    <property type="project" value="TreeGrafter"/>
</dbReference>
<evidence type="ECO:0000313" key="7">
    <source>
        <dbReference type="EMBL" id="KAF1963222.1"/>
    </source>
</evidence>
<gene>
    <name evidence="7" type="ORF">CC80DRAFT_566024</name>
</gene>
<dbReference type="Pfam" id="PF02133">
    <property type="entry name" value="Transp_cyt_pur"/>
    <property type="match status" value="1"/>
</dbReference>
<comment type="similarity">
    <text evidence="2">Belongs to the purine-cytosine permease (2.A.39) family.</text>
</comment>
<evidence type="ECO:0008006" key="9">
    <source>
        <dbReference type="Google" id="ProtNLM"/>
    </source>
</evidence>
<dbReference type="PANTHER" id="PTHR30618:SF0">
    <property type="entry name" value="PURINE-URACIL PERMEASE NCS1"/>
    <property type="match status" value="1"/>
</dbReference>
<dbReference type="InterPro" id="IPR045225">
    <property type="entry name" value="Uracil/uridine/allantoin_perm"/>
</dbReference>
<protein>
    <recommendedName>
        <fullName evidence="9">Allantoin permease</fullName>
    </recommendedName>
</protein>
<evidence type="ECO:0000256" key="5">
    <source>
        <dbReference type="ARBA" id="ARBA00023136"/>
    </source>
</evidence>
<reference evidence="7" key="1">
    <citation type="journal article" date="2020" name="Stud. Mycol.">
        <title>101 Dothideomycetes genomes: a test case for predicting lifestyles and emergence of pathogens.</title>
        <authorList>
            <person name="Haridas S."/>
            <person name="Albert R."/>
            <person name="Binder M."/>
            <person name="Bloem J."/>
            <person name="Labutti K."/>
            <person name="Salamov A."/>
            <person name="Andreopoulos B."/>
            <person name="Baker S."/>
            <person name="Barry K."/>
            <person name="Bills G."/>
            <person name="Bluhm B."/>
            <person name="Cannon C."/>
            <person name="Castanera R."/>
            <person name="Culley D."/>
            <person name="Daum C."/>
            <person name="Ezra D."/>
            <person name="Gonzalez J."/>
            <person name="Henrissat B."/>
            <person name="Kuo A."/>
            <person name="Liang C."/>
            <person name="Lipzen A."/>
            <person name="Lutzoni F."/>
            <person name="Magnuson J."/>
            <person name="Mondo S."/>
            <person name="Nolan M."/>
            <person name="Ohm R."/>
            <person name="Pangilinan J."/>
            <person name="Park H.-J."/>
            <person name="Ramirez L."/>
            <person name="Alfaro M."/>
            <person name="Sun H."/>
            <person name="Tritt A."/>
            <person name="Yoshinaga Y."/>
            <person name="Zwiers L.-H."/>
            <person name="Turgeon B."/>
            <person name="Goodwin S."/>
            <person name="Spatafora J."/>
            <person name="Crous P."/>
            <person name="Grigoriev I."/>
        </authorList>
    </citation>
    <scope>NUCLEOTIDE SEQUENCE</scope>
    <source>
        <strain evidence="7">CBS 675.92</strain>
    </source>
</reference>
<evidence type="ECO:0000256" key="6">
    <source>
        <dbReference type="SAM" id="Phobius"/>
    </source>
</evidence>
<evidence type="ECO:0000256" key="3">
    <source>
        <dbReference type="ARBA" id="ARBA00022692"/>
    </source>
</evidence>
<keyword evidence="5 6" id="KW-0472">Membrane</keyword>
<evidence type="ECO:0000256" key="1">
    <source>
        <dbReference type="ARBA" id="ARBA00004141"/>
    </source>
</evidence>
<dbReference type="OrthoDB" id="2018619at2759"/>
<dbReference type="AlphaFoldDB" id="A0A6A5UHH5"/>
<dbReference type="Proteomes" id="UP000800035">
    <property type="component" value="Unassembled WGS sequence"/>
</dbReference>
<feature type="transmembrane region" description="Helical" evidence="6">
    <location>
        <begin position="40"/>
        <end position="58"/>
    </location>
</feature>
<evidence type="ECO:0000256" key="2">
    <source>
        <dbReference type="ARBA" id="ARBA00008974"/>
    </source>
</evidence>
<dbReference type="Gene3D" id="1.10.4160.10">
    <property type="entry name" value="Hydantoin permease"/>
    <property type="match status" value="1"/>
</dbReference>
<dbReference type="GO" id="GO:0005886">
    <property type="term" value="C:plasma membrane"/>
    <property type="evidence" value="ECO:0007669"/>
    <property type="project" value="TreeGrafter"/>
</dbReference>
<evidence type="ECO:0000313" key="8">
    <source>
        <dbReference type="Proteomes" id="UP000800035"/>
    </source>
</evidence>
<organism evidence="7 8">
    <name type="scientific">Byssothecium circinans</name>
    <dbReference type="NCBI Taxonomy" id="147558"/>
    <lineage>
        <taxon>Eukaryota</taxon>
        <taxon>Fungi</taxon>
        <taxon>Dikarya</taxon>
        <taxon>Ascomycota</taxon>
        <taxon>Pezizomycotina</taxon>
        <taxon>Dothideomycetes</taxon>
        <taxon>Pleosporomycetidae</taxon>
        <taxon>Pleosporales</taxon>
        <taxon>Massarineae</taxon>
        <taxon>Massarinaceae</taxon>
        <taxon>Byssothecium</taxon>
    </lineage>
</organism>
<dbReference type="InterPro" id="IPR001248">
    <property type="entry name" value="Pur-cyt_permease"/>
</dbReference>
<accession>A0A6A5UHH5</accession>
<keyword evidence="8" id="KW-1185">Reference proteome</keyword>
<name>A0A6A5UHH5_9PLEO</name>
<keyword evidence="4 6" id="KW-1133">Transmembrane helix</keyword>
<evidence type="ECO:0000256" key="4">
    <source>
        <dbReference type="ARBA" id="ARBA00022989"/>
    </source>
</evidence>
<dbReference type="PANTHER" id="PTHR30618">
    <property type="entry name" value="NCS1 FAMILY PURINE/PYRIMIDINE TRANSPORTER"/>
    <property type="match status" value="1"/>
</dbReference>
<dbReference type="EMBL" id="ML976978">
    <property type="protein sequence ID" value="KAF1963222.1"/>
    <property type="molecule type" value="Genomic_DNA"/>
</dbReference>